<keyword evidence="2" id="KW-1185">Reference proteome</keyword>
<dbReference type="Proteomes" id="UP001732700">
    <property type="component" value="Chromosome 4A"/>
</dbReference>
<sequence length="212" mass="22436">MGFSFLPVMEYISRRAFVAAGLCPHMVTLSCNPGEGGRGAGTTIHYWAPPGEPLLLIHGFGPMATWQWRRQAGPFSRHFHFHVIVPDLLCFGGSSPCPSCPPPSESAQAAALAALLDALSGLDKTARVAVAGTSYGGFVAYALARAAGARRVGPVVISNSDLVKTADDDRTLLQRAGGSWRSRSTGGRSPGLRDRPDRPGDRSIAPTILVDR</sequence>
<proteinExistence type="predicted"/>
<protein>
    <submittedName>
        <fullName evidence="1">Uncharacterized protein</fullName>
    </submittedName>
</protein>
<name>A0ACD5WDG5_AVESA</name>
<organism evidence="1 2">
    <name type="scientific">Avena sativa</name>
    <name type="common">Oat</name>
    <dbReference type="NCBI Taxonomy" id="4498"/>
    <lineage>
        <taxon>Eukaryota</taxon>
        <taxon>Viridiplantae</taxon>
        <taxon>Streptophyta</taxon>
        <taxon>Embryophyta</taxon>
        <taxon>Tracheophyta</taxon>
        <taxon>Spermatophyta</taxon>
        <taxon>Magnoliopsida</taxon>
        <taxon>Liliopsida</taxon>
        <taxon>Poales</taxon>
        <taxon>Poaceae</taxon>
        <taxon>BOP clade</taxon>
        <taxon>Pooideae</taxon>
        <taxon>Poodae</taxon>
        <taxon>Poeae</taxon>
        <taxon>Poeae Chloroplast Group 1 (Aveneae type)</taxon>
        <taxon>Aveninae</taxon>
        <taxon>Avena</taxon>
    </lineage>
</organism>
<reference evidence="1" key="1">
    <citation type="submission" date="2021-05" db="EMBL/GenBank/DDBJ databases">
        <authorList>
            <person name="Scholz U."/>
            <person name="Mascher M."/>
            <person name="Fiebig A."/>
        </authorList>
    </citation>
    <scope>NUCLEOTIDE SEQUENCE [LARGE SCALE GENOMIC DNA]</scope>
</reference>
<reference evidence="1" key="2">
    <citation type="submission" date="2025-09" db="UniProtKB">
        <authorList>
            <consortium name="EnsemblPlants"/>
        </authorList>
    </citation>
    <scope>IDENTIFICATION</scope>
</reference>
<evidence type="ECO:0000313" key="1">
    <source>
        <dbReference type="EnsemblPlants" id="AVESA.00010b.r2.4AG0621950.4.CDS.1"/>
    </source>
</evidence>
<dbReference type="EnsemblPlants" id="AVESA.00010b.r2.4AG0621950.4">
    <property type="protein sequence ID" value="AVESA.00010b.r2.4AG0621950.4.CDS.1"/>
    <property type="gene ID" value="AVESA.00010b.r2.4AG0621950"/>
</dbReference>
<accession>A0ACD5WDG5</accession>
<evidence type="ECO:0000313" key="2">
    <source>
        <dbReference type="Proteomes" id="UP001732700"/>
    </source>
</evidence>